<keyword evidence="2" id="KW-0808">Transferase</keyword>
<dbReference type="PANTHER" id="PTHR22916">
    <property type="entry name" value="GLYCOSYLTRANSFERASE"/>
    <property type="match status" value="1"/>
</dbReference>
<accession>A0ABW5ZWP0</accession>
<name>A0ABW5ZWP0_9FLAO</name>
<dbReference type="InterPro" id="IPR001173">
    <property type="entry name" value="Glyco_trans_2-like"/>
</dbReference>
<evidence type="ECO:0000313" key="3">
    <source>
        <dbReference type="Proteomes" id="UP001597548"/>
    </source>
</evidence>
<dbReference type="Proteomes" id="UP001597548">
    <property type="component" value="Unassembled WGS sequence"/>
</dbReference>
<protein>
    <submittedName>
        <fullName evidence="2">Glycosyltransferase family 2 protein</fullName>
        <ecNumber evidence="2">2.4.-.-</ecNumber>
    </submittedName>
</protein>
<organism evidence="2 3">
    <name type="scientific">Psychroserpens luteus</name>
    <dbReference type="NCBI Taxonomy" id="1434066"/>
    <lineage>
        <taxon>Bacteria</taxon>
        <taxon>Pseudomonadati</taxon>
        <taxon>Bacteroidota</taxon>
        <taxon>Flavobacteriia</taxon>
        <taxon>Flavobacteriales</taxon>
        <taxon>Flavobacteriaceae</taxon>
        <taxon>Psychroserpens</taxon>
    </lineage>
</organism>
<evidence type="ECO:0000259" key="1">
    <source>
        <dbReference type="Pfam" id="PF00535"/>
    </source>
</evidence>
<reference evidence="3" key="1">
    <citation type="journal article" date="2019" name="Int. J. Syst. Evol. Microbiol.">
        <title>The Global Catalogue of Microorganisms (GCM) 10K type strain sequencing project: providing services to taxonomists for standard genome sequencing and annotation.</title>
        <authorList>
            <consortium name="The Broad Institute Genomics Platform"/>
            <consortium name="The Broad Institute Genome Sequencing Center for Infectious Disease"/>
            <person name="Wu L."/>
            <person name="Ma J."/>
        </authorList>
    </citation>
    <scope>NUCLEOTIDE SEQUENCE [LARGE SCALE GENOMIC DNA]</scope>
    <source>
        <strain evidence="3">KCTC 32514</strain>
    </source>
</reference>
<dbReference type="CDD" id="cd00761">
    <property type="entry name" value="Glyco_tranf_GTA_type"/>
    <property type="match status" value="1"/>
</dbReference>
<feature type="domain" description="Glycosyltransferase 2-like" evidence="1">
    <location>
        <begin position="7"/>
        <end position="133"/>
    </location>
</feature>
<proteinExistence type="predicted"/>
<dbReference type="PANTHER" id="PTHR22916:SF3">
    <property type="entry name" value="UDP-GLCNAC:BETAGAL BETA-1,3-N-ACETYLGLUCOSAMINYLTRANSFERASE-LIKE PROTEIN 1"/>
    <property type="match status" value="1"/>
</dbReference>
<gene>
    <name evidence="2" type="ORF">ACFS29_17475</name>
</gene>
<comment type="caution">
    <text evidence="2">The sequence shown here is derived from an EMBL/GenBank/DDBJ whole genome shotgun (WGS) entry which is preliminary data.</text>
</comment>
<dbReference type="EC" id="2.4.-.-" evidence="2"/>
<dbReference type="SUPFAM" id="SSF53448">
    <property type="entry name" value="Nucleotide-diphospho-sugar transferases"/>
    <property type="match status" value="1"/>
</dbReference>
<keyword evidence="3" id="KW-1185">Reference proteome</keyword>
<dbReference type="InterPro" id="IPR029044">
    <property type="entry name" value="Nucleotide-diphossugar_trans"/>
</dbReference>
<keyword evidence="2" id="KW-0328">Glycosyltransferase</keyword>
<sequence>MTTNKVSIIIPCYNALPFIKETLDCVFNQTYKNIEVIIVDDGSTDGTLEFLKTLSSPNLIVKPNSGKGACAARNYGFKLSSGAYLQFLDADDLLSLDKIEKQVNDLDLLSNHVSVCSTAHFYHEPEHGIITDHDFLYSTESPKDFLINLYGANGKDYNMVQTSAWLTPRAVIEKAGLWDETLSKDQDGEFFCRVVVNAQGVSYQPEVKNYYRKHVAGENIANQKQRRHLESQFRAIESKLNQLKILENTVAYKNAFALQYKLLAIDAYPEFKDIYKMAITNSKALGGSSYEPVLGGNIIEIVKVTFGWKKAKIFKLFLHQIKDLIKSK</sequence>
<dbReference type="Gene3D" id="3.90.550.10">
    <property type="entry name" value="Spore Coat Polysaccharide Biosynthesis Protein SpsA, Chain A"/>
    <property type="match status" value="1"/>
</dbReference>
<dbReference type="EMBL" id="JBHUOS010000014">
    <property type="protein sequence ID" value="MFD2917449.1"/>
    <property type="molecule type" value="Genomic_DNA"/>
</dbReference>
<evidence type="ECO:0000313" key="2">
    <source>
        <dbReference type="EMBL" id="MFD2917449.1"/>
    </source>
</evidence>
<dbReference type="RefSeq" id="WP_194508868.1">
    <property type="nucleotide sequence ID" value="NZ_JADILU010000006.1"/>
</dbReference>
<dbReference type="GO" id="GO:0016757">
    <property type="term" value="F:glycosyltransferase activity"/>
    <property type="evidence" value="ECO:0007669"/>
    <property type="project" value="UniProtKB-KW"/>
</dbReference>
<dbReference type="Pfam" id="PF00535">
    <property type="entry name" value="Glycos_transf_2"/>
    <property type="match status" value="1"/>
</dbReference>